<dbReference type="GO" id="GO:0009653">
    <property type="term" value="P:anatomical structure morphogenesis"/>
    <property type="evidence" value="ECO:0007669"/>
    <property type="project" value="UniProtKB-ARBA"/>
</dbReference>
<dbReference type="InterPro" id="IPR036116">
    <property type="entry name" value="FN3_sf"/>
</dbReference>
<organism evidence="7 8">
    <name type="scientific">Megalurothrips usitatus</name>
    <name type="common">bean blossom thrips</name>
    <dbReference type="NCBI Taxonomy" id="439358"/>
    <lineage>
        <taxon>Eukaryota</taxon>
        <taxon>Metazoa</taxon>
        <taxon>Ecdysozoa</taxon>
        <taxon>Arthropoda</taxon>
        <taxon>Hexapoda</taxon>
        <taxon>Insecta</taxon>
        <taxon>Pterygota</taxon>
        <taxon>Neoptera</taxon>
        <taxon>Paraneoptera</taxon>
        <taxon>Thysanoptera</taxon>
        <taxon>Terebrantia</taxon>
        <taxon>Thripoidea</taxon>
        <taxon>Thripidae</taxon>
        <taxon>Megalurothrips</taxon>
    </lineage>
</organism>
<comment type="caution">
    <text evidence="7">The sequence shown here is derived from an EMBL/GenBank/DDBJ whole genome shotgun (WGS) entry which is preliminary data.</text>
</comment>
<dbReference type="Pfam" id="PF13927">
    <property type="entry name" value="Ig_3"/>
    <property type="match status" value="1"/>
</dbReference>
<dbReference type="PANTHER" id="PTHR12231">
    <property type="entry name" value="CTX-RELATED TYPE I TRANSMEMBRANE PROTEIN"/>
    <property type="match status" value="1"/>
</dbReference>
<dbReference type="CDD" id="cd00096">
    <property type="entry name" value="Ig"/>
    <property type="match status" value="1"/>
</dbReference>
<reference evidence="7" key="1">
    <citation type="submission" date="2022-12" db="EMBL/GenBank/DDBJ databases">
        <title>Chromosome-level genome assembly of the bean flower thrips Megalurothrips usitatus.</title>
        <authorList>
            <person name="Ma L."/>
            <person name="Liu Q."/>
            <person name="Li H."/>
            <person name="Cai W."/>
        </authorList>
    </citation>
    <scope>NUCLEOTIDE SEQUENCE</scope>
    <source>
        <strain evidence="7">Cailab_2022a</strain>
    </source>
</reference>
<protein>
    <recommendedName>
        <fullName evidence="6">Ig-like domain-containing protein</fullName>
    </recommendedName>
</protein>
<accession>A0AAV7X3I1</accession>
<feature type="region of interest" description="Disordered" evidence="5">
    <location>
        <begin position="312"/>
        <end position="342"/>
    </location>
</feature>
<dbReference type="Gene3D" id="2.60.40.10">
    <property type="entry name" value="Immunoglobulins"/>
    <property type="match status" value="3"/>
</dbReference>
<evidence type="ECO:0000313" key="8">
    <source>
        <dbReference type="Proteomes" id="UP001075354"/>
    </source>
</evidence>
<dbReference type="PANTHER" id="PTHR12231:SF259">
    <property type="entry name" value="FACTOR OF INTERPULSE INTERVAL-RELATED"/>
    <property type="match status" value="1"/>
</dbReference>
<dbReference type="CDD" id="cd00063">
    <property type="entry name" value="FN3"/>
    <property type="match status" value="1"/>
</dbReference>
<evidence type="ECO:0000256" key="1">
    <source>
        <dbReference type="ARBA" id="ARBA00022729"/>
    </source>
</evidence>
<dbReference type="GO" id="GO:0030154">
    <property type="term" value="P:cell differentiation"/>
    <property type="evidence" value="ECO:0007669"/>
    <property type="project" value="UniProtKB-ARBA"/>
</dbReference>
<dbReference type="AlphaFoldDB" id="A0AAV7X3I1"/>
<dbReference type="SUPFAM" id="SSF49265">
    <property type="entry name" value="Fibronectin type III"/>
    <property type="match status" value="1"/>
</dbReference>
<dbReference type="InterPro" id="IPR003598">
    <property type="entry name" value="Ig_sub2"/>
</dbReference>
<keyword evidence="8" id="KW-1185">Reference proteome</keyword>
<evidence type="ECO:0000256" key="3">
    <source>
        <dbReference type="ARBA" id="ARBA00023157"/>
    </source>
</evidence>
<name>A0AAV7X3I1_9NEOP</name>
<dbReference type="InterPro" id="IPR051170">
    <property type="entry name" value="Neural/epithelial_adhesion"/>
</dbReference>
<dbReference type="InterPro" id="IPR003961">
    <property type="entry name" value="FN3_dom"/>
</dbReference>
<dbReference type="SMART" id="SM00408">
    <property type="entry name" value="IGc2"/>
    <property type="match status" value="2"/>
</dbReference>
<dbReference type="InterPro" id="IPR003599">
    <property type="entry name" value="Ig_sub"/>
</dbReference>
<feature type="domain" description="Ig-like" evidence="6">
    <location>
        <begin position="95"/>
        <end position="181"/>
    </location>
</feature>
<dbReference type="InterPro" id="IPR036179">
    <property type="entry name" value="Ig-like_dom_sf"/>
</dbReference>
<dbReference type="Proteomes" id="UP001075354">
    <property type="component" value="Chromosome 16"/>
</dbReference>
<dbReference type="SUPFAM" id="SSF48726">
    <property type="entry name" value="Immunoglobulin"/>
    <property type="match status" value="3"/>
</dbReference>
<dbReference type="InterPro" id="IPR013783">
    <property type="entry name" value="Ig-like_fold"/>
</dbReference>
<evidence type="ECO:0000256" key="4">
    <source>
        <dbReference type="ARBA" id="ARBA00023319"/>
    </source>
</evidence>
<evidence type="ECO:0000259" key="6">
    <source>
        <dbReference type="PROSITE" id="PS50835"/>
    </source>
</evidence>
<gene>
    <name evidence="7" type="ORF">ONE63_004603</name>
</gene>
<keyword evidence="4" id="KW-0393">Immunoglobulin domain</keyword>
<keyword evidence="3" id="KW-1015">Disulfide bond</keyword>
<dbReference type="Pfam" id="PF07679">
    <property type="entry name" value="I-set"/>
    <property type="match status" value="1"/>
</dbReference>
<dbReference type="EMBL" id="JAPTSV010000016">
    <property type="protein sequence ID" value="KAJ1519304.1"/>
    <property type="molecule type" value="Genomic_DNA"/>
</dbReference>
<sequence>MPQDLIVAKFIGDNHVATCNTSDGSKPRWFFGHSSTIRGGQDGVPLSTSSWREGIGLQIVISGIDKSNRGEYCCRLSDGKRPHGERCFELTVKEPIRFLDTPELQEAQEYTDCAIKCEVTGDPTPEIQWRFKGQPVRGKRFRKIGDGLSIRNVSVSDRGVYECVAIQMSEQVTSQQTRNISLRVLHAPKFKFPETSKSPVYGYIHGEVNLTCAVTADPPANITWYPSKSDSPHGPQPLTAGVLSMENKSILRVKLNDISVFGKYKCVARNKFNNVTKEILLQQGFKPKPPHHVEVAKVSSTTAILEVATPVVGPKVQQSTHKSGSNSSGGGGNSSKSGNVNDTLGYRVRLTRVTNGTDYTVEQECEPAPCRLHNLTPNTNYTMLIATKGKAGLSDWVGGPLLLTASGASAALCSGAAVLAAVSAVVLASL</sequence>
<keyword evidence="2" id="KW-0677">Repeat</keyword>
<dbReference type="SMART" id="SM00060">
    <property type="entry name" value="FN3"/>
    <property type="match status" value="1"/>
</dbReference>
<dbReference type="InterPro" id="IPR013098">
    <property type="entry name" value="Ig_I-set"/>
</dbReference>
<dbReference type="InterPro" id="IPR007110">
    <property type="entry name" value="Ig-like_dom"/>
</dbReference>
<dbReference type="PROSITE" id="PS50835">
    <property type="entry name" value="IG_LIKE"/>
    <property type="match status" value="2"/>
</dbReference>
<evidence type="ECO:0000313" key="7">
    <source>
        <dbReference type="EMBL" id="KAJ1519304.1"/>
    </source>
</evidence>
<dbReference type="GO" id="GO:0043005">
    <property type="term" value="C:neuron projection"/>
    <property type="evidence" value="ECO:0007669"/>
    <property type="project" value="TreeGrafter"/>
</dbReference>
<evidence type="ECO:0000256" key="2">
    <source>
        <dbReference type="ARBA" id="ARBA00022737"/>
    </source>
</evidence>
<keyword evidence="1" id="KW-0732">Signal</keyword>
<evidence type="ECO:0000256" key="5">
    <source>
        <dbReference type="SAM" id="MobiDB-lite"/>
    </source>
</evidence>
<dbReference type="SMART" id="SM00409">
    <property type="entry name" value="IG"/>
    <property type="match status" value="3"/>
</dbReference>
<proteinExistence type="predicted"/>
<feature type="domain" description="Ig-like" evidence="6">
    <location>
        <begin position="188"/>
        <end position="282"/>
    </location>
</feature>